<dbReference type="InterPro" id="IPR050490">
    <property type="entry name" value="Bact_solute-bd_prot1"/>
</dbReference>
<comment type="caution">
    <text evidence="1">The sequence shown here is derived from an EMBL/GenBank/DDBJ whole genome shotgun (WGS) entry which is preliminary data.</text>
</comment>
<reference evidence="1 2" key="1">
    <citation type="submission" date="2017-08" db="EMBL/GenBank/DDBJ databases">
        <title>Virgibacillus indicus sp. nov. and Virgibacillus profoundi sp. nov, two moderately halophilic bacteria isolated from marine sediment by using the Microfluidic Streak Plate.</title>
        <authorList>
            <person name="Xu B."/>
            <person name="Hu B."/>
            <person name="Wang J."/>
            <person name="Zhu Y."/>
            <person name="Huang L."/>
            <person name="Du W."/>
            <person name="Huang Y."/>
        </authorList>
    </citation>
    <scope>NUCLEOTIDE SEQUENCE [LARGE SCALE GENOMIC DNA]</scope>
    <source>
        <strain evidence="1 2">IO3-P3-H5</strain>
    </source>
</reference>
<sequence>MPIVEEPIKLNFFAGKAPATADDWNDVLVYNTYEEMTGIDIEWEMVPFESLKEKRNLALASGTLPDAFHTSLFANIDILKYGNQGVFIPLNDLIEEYAPNLQKLFEEYPEVKKALTFPDGNIYSLPTIYSPDFLSLLISERPWVREDWLTELNMEVPETTEDLYSYLKAVKENDPNGNGEADEIPFGGTSINSLLSWLKGSYGIGNRGVGHAFIDMDPEKGEVRFYPTTDEYKEMLQFVNKLYEEKLIEQNIFTIEWDQYLANASESMYGSTVFNSPEQLFAGDAGEKYMPGVALEGPYGDKLFTGISPSVGGMGGFVITNENENPAATVRWMDYFYGDEGSKLFFMGVEGETYEETDDGTVEYVDEITNSPDGLTLDQELAKYVTWPGGGYPGIVKEEFFKGTESSPSSLESAEILKPYLIEEVWPKFTYTLEESDNLSVLSTDIEKYVEETRDKFITGDVPFTEWDNYVETIENMGLEDYMEIQKAAYGRYKGDN</sequence>
<dbReference type="Proteomes" id="UP000218887">
    <property type="component" value="Unassembled WGS sequence"/>
</dbReference>
<dbReference type="Pfam" id="PF01547">
    <property type="entry name" value="SBP_bac_1"/>
    <property type="match status" value="1"/>
</dbReference>
<protein>
    <submittedName>
        <fullName evidence="1">ABC transporter substrate-binding protein</fullName>
    </submittedName>
</protein>
<dbReference type="Gene3D" id="3.40.190.10">
    <property type="entry name" value="Periplasmic binding protein-like II"/>
    <property type="match status" value="2"/>
</dbReference>
<dbReference type="PANTHER" id="PTHR43649:SF12">
    <property type="entry name" value="DIACETYLCHITOBIOSE BINDING PROTEIN DASA"/>
    <property type="match status" value="1"/>
</dbReference>
<evidence type="ECO:0000313" key="1">
    <source>
        <dbReference type="EMBL" id="PAV31668.1"/>
    </source>
</evidence>
<dbReference type="EMBL" id="NPOA01000001">
    <property type="protein sequence ID" value="PAV31668.1"/>
    <property type="molecule type" value="Genomic_DNA"/>
</dbReference>
<accession>A0A2A2IJW0</accession>
<dbReference type="AlphaFoldDB" id="A0A2A2IJW0"/>
<evidence type="ECO:0000313" key="2">
    <source>
        <dbReference type="Proteomes" id="UP000218887"/>
    </source>
</evidence>
<gene>
    <name evidence="1" type="ORF">CIL05_00385</name>
</gene>
<keyword evidence="2" id="KW-1185">Reference proteome</keyword>
<organism evidence="1 2">
    <name type="scientific">Virgibacillus profundi</name>
    <dbReference type="NCBI Taxonomy" id="2024555"/>
    <lineage>
        <taxon>Bacteria</taxon>
        <taxon>Bacillati</taxon>
        <taxon>Bacillota</taxon>
        <taxon>Bacilli</taxon>
        <taxon>Bacillales</taxon>
        <taxon>Bacillaceae</taxon>
        <taxon>Virgibacillus</taxon>
    </lineage>
</organism>
<dbReference type="InterPro" id="IPR006059">
    <property type="entry name" value="SBP"/>
</dbReference>
<dbReference type="PANTHER" id="PTHR43649">
    <property type="entry name" value="ARABINOSE-BINDING PROTEIN-RELATED"/>
    <property type="match status" value="1"/>
</dbReference>
<name>A0A2A2IJW0_9BACI</name>
<dbReference type="OrthoDB" id="9787283at2"/>
<dbReference type="SUPFAM" id="SSF53850">
    <property type="entry name" value="Periplasmic binding protein-like II"/>
    <property type="match status" value="1"/>
</dbReference>
<proteinExistence type="predicted"/>